<evidence type="ECO:0000313" key="2">
    <source>
        <dbReference type="EMBL" id="ABV22186.1"/>
    </source>
</evidence>
<feature type="signal peptide" evidence="1">
    <location>
        <begin position="1"/>
        <end position="19"/>
    </location>
</feature>
<dbReference type="EMBL" id="EF134072">
    <property type="protein sequence ID" value="ABV22186.1"/>
    <property type="molecule type" value="mRNA"/>
</dbReference>
<evidence type="ECO:0000256" key="1">
    <source>
        <dbReference type="SAM" id="SignalP"/>
    </source>
</evidence>
<keyword evidence="1" id="KW-0732">Signal</keyword>
<accession>A7YXQ7</accession>
<dbReference type="OMA" id="DFTETME"/>
<protein>
    <submittedName>
        <fullName evidence="2">Uncharacterized protein</fullName>
    </submittedName>
</protein>
<feature type="chain" id="PRO_5002716626" evidence="1">
    <location>
        <begin position="20"/>
        <end position="131"/>
    </location>
</feature>
<dbReference type="AlphaFoldDB" id="A7YXQ7"/>
<reference evidence="2" key="1">
    <citation type="journal article" date="2007" name="Proc. Natl. Acad. Sci. U.S.A.">
        <title>Spliced leader RNA trans-splicing in dinoflagellates.</title>
        <authorList>
            <person name="Zhang H."/>
            <person name="Hou Y."/>
            <person name="Miranda L."/>
            <person name="Campbell D.A."/>
            <person name="Sturm N.R."/>
            <person name="Gaasterland T."/>
            <person name="Lin S."/>
        </authorList>
    </citation>
    <scope>NUCLEOTIDE SEQUENCE</scope>
    <source>
        <strain evidence="2">Pma_cDNA7</strain>
    </source>
</reference>
<name>A7YXQ7_9ALVE</name>
<sequence length="131" mass="14819">MVTLLLTLLMTCHVLVAVAQPAGRYVYRAEGYELTYVVADSGVGLEFHVPGHAPFRDPPVYPLKGSSGFFTVDFEGTFEGVDFWYRNILFLFPEAKIVEGDLTELRFFRFFGPMIATRFQGQHIVFIRSSA</sequence>
<proteinExistence type="evidence at transcript level"/>
<organism evidence="2">
    <name type="scientific">Perkinsus marinus</name>
    <dbReference type="NCBI Taxonomy" id="31276"/>
    <lineage>
        <taxon>Eukaryota</taxon>
        <taxon>Sar</taxon>
        <taxon>Alveolata</taxon>
        <taxon>Perkinsozoa</taxon>
        <taxon>Perkinsea</taxon>
        <taxon>Perkinsida</taxon>
        <taxon>Perkinsidae</taxon>
        <taxon>Perkinsus</taxon>
    </lineage>
</organism>